<dbReference type="Pfam" id="PF04977">
    <property type="entry name" value="DivIC"/>
    <property type="match status" value="1"/>
</dbReference>
<keyword evidence="3" id="KW-1185">Reference proteome</keyword>
<keyword evidence="1" id="KW-1133">Transmembrane helix</keyword>
<accession>A0ABS2PK98</accession>
<protein>
    <submittedName>
        <fullName evidence="2">Cell division protein DivIC</fullName>
    </submittedName>
</protein>
<dbReference type="PANTHER" id="PTHR40027">
    <property type="entry name" value="CELL DIVISION PROTEIN DIVIC"/>
    <property type="match status" value="1"/>
</dbReference>
<comment type="caution">
    <text evidence="2">The sequence shown here is derived from an EMBL/GenBank/DDBJ whole genome shotgun (WGS) entry which is preliminary data.</text>
</comment>
<dbReference type="Proteomes" id="UP000809081">
    <property type="component" value="Unassembled WGS sequence"/>
</dbReference>
<feature type="transmembrane region" description="Helical" evidence="1">
    <location>
        <begin position="36"/>
        <end position="56"/>
    </location>
</feature>
<organism evidence="2 3">
    <name type="scientific">Streptococcus saliviloxodontae</name>
    <dbReference type="NCBI Taxonomy" id="1349416"/>
    <lineage>
        <taxon>Bacteria</taxon>
        <taxon>Bacillati</taxon>
        <taxon>Bacillota</taxon>
        <taxon>Bacilli</taxon>
        <taxon>Lactobacillales</taxon>
        <taxon>Streptococcaceae</taxon>
        <taxon>Streptococcus</taxon>
    </lineage>
</organism>
<evidence type="ECO:0000313" key="3">
    <source>
        <dbReference type="Proteomes" id="UP000809081"/>
    </source>
</evidence>
<keyword evidence="1" id="KW-0812">Transmembrane</keyword>
<dbReference type="InterPro" id="IPR039076">
    <property type="entry name" value="DivIC"/>
</dbReference>
<keyword evidence="1" id="KW-0472">Membrane</keyword>
<sequence length="125" mass="14784">MPKKKPSIVQLNNTYIQDENQRKRYEEEETKRRNRFMGWVMLFVMLLFILPTYNLVSGYQNLKKQEKQVVSLNADYKKLQTQVTAKKALATSLKDSDYVAKYARAKYYYSVTGETIYLLPELVPQ</sequence>
<dbReference type="InterPro" id="IPR007060">
    <property type="entry name" value="FtsL/DivIC"/>
</dbReference>
<keyword evidence="2" id="KW-0132">Cell division</keyword>
<dbReference type="GO" id="GO:0051301">
    <property type="term" value="P:cell division"/>
    <property type="evidence" value="ECO:0007669"/>
    <property type="project" value="UniProtKB-KW"/>
</dbReference>
<name>A0ABS2PK98_9STRE</name>
<keyword evidence="2" id="KW-0131">Cell cycle</keyword>
<proteinExistence type="predicted"/>
<dbReference type="PANTHER" id="PTHR40027:SF1">
    <property type="entry name" value="CELL DIVISION PROTEIN DIVIC"/>
    <property type="match status" value="1"/>
</dbReference>
<evidence type="ECO:0000313" key="2">
    <source>
        <dbReference type="EMBL" id="MBM7635858.1"/>
    </source>
</evidence>
<evidence type="ECO:0000256" key="1">
    <source>
        <dbReference type="SAM" id="Phobius"/>
    </source>
</evidence>
<reference evidence="2 3" key="1">
    <citation type="submission" date="2021-01" db="EMBL/GenBank/DDBJ databases">
        <title>Genomic Encyclopedia of Type Strains, Phase IV (KMG-IV): sequencing the most valuable type-strain genomes for metagenomic binning, comparative biology and taxonomic classification.</title>
        <authorList>
            <person name="Goeker M."/>
        </authorList>
    </citation>
    <scope>NUCLEOTIDE SEQUENCE [LARGE SCALE GENOMIC DNA]</scope>
    <source>
        <strain evidence="2 3">DSM 27513</strain>
    </source>
</reference>
<dbReference type="EMBL" id="JAFBEI010000010">
    <property type="protein sequence ID" value="MBM7635858.1"/>
    <property type="molecule type" value="Genomic_DNA"/>
</dbReference>
<dbReference type="RefSeq" id="WP_205016773.1">
    <property type="nucleotide sequence ID" value="NZ_JAFBEI010000010.1"/>
</dbReference>
<gene>
    <name evidence="2" type="ORF">JOC31_000672</name>
</gene>